<name>A0A2T4KQB3_9STAP</name>
<dbReference type="Gene3D" id="1.20.120.20">
    <property type="entry name" value="Apolipoprotein"/>
    <property type="match status" value="1"/>
</dbReference>
<feature type="coiled-coil region" evidence="1">
    <location>
        <begin position="49"/>
        <end position="98"/>
    </location>
</feature>
<accession>A0A2T4KQB3</accession>
<gene>
    <name evidence="3" type="ORF">BUY48_03385</name>
</gene>
<organism evidence="3 4">
    <name type="scientific">Staphylococcus devriesei</name>
    <dbReference type="NCBI Taxonomy" id="586733"/>
    <lineage>
        <taxon>Bacteria</taxon>
        <taxon>Bacillati</taxon>
        <taxon>Bacillota</taxon>
        <taxon>Bacilli</taxon>
        <taxon>Bacillales</taxon>
        <taxon>Staphylococcaceae</taxon>
        <taxon>Staphylococcus</taxon>
    </lineage>
</organism>
<proteinExistence type="predicted"/>
<keyword evidence="2" id="KW-0812">Transmembrane</keyword>
<feature type="transmembrane region" description="Helical" evidence="2">
    <location>
        <begin position="131"/>
        <end position="151"/>
    </location>
</feature>
<sequence length="152" mass="17804">MVEEKLITTKEFVTYKEHVDSRFDALEDKMDYQNATLEKSLSQHIGSVDEKLNLKLDKVDQKIDEVEEKMNLKIDKVVQKIDEVEERLNLKIDKLDQKIDSNHEMLVLQIKNMALQIKEDNSKKRVNEIRFVIPTFISIIAIVVSILMFILS</sequence>
<protein>
    <submittedName>
        <fullName evidence="3">Uncharacterized protein</fullName>
    </submittedName>
</protein>
<dbReference type="RefSeq" id="WP_107519981.1">
    <property type="nucleotide sequence ID" value="NZ_PYZH01000013.1"/>
</dbReference>
<dbReference type="EMBL" id="PYZH01000013">
    <property type="protein sequence ID" value="PTF16181.1"/>
    <property type="molecule type" value="Genomic_DNA"/>
</dbReference>
<evidence type="ECO:0000256" key="2">
    <source>
        <dbReference type="SAM" id="Phobius"/>
    </source>
</evidence>
<keyword evidence="2" id="KW-1133">Transmembrane helix</keyword>
<evidence type="ECO:0000256" key="1">
    <source>
        <dbReference type="SAM" id="Coils"/>
    </source>
</evidence>
<dbReference type="AlphaFoldDB" id="A0A2T4KQB3"/>
<reference evidence="3 4" key="1">
    <citation type="journal article" date="2016" name="Front. Microbiol.">
        <title>Comprehensive Phylogenetic Analysis of Bovine Non-aureus Staphylococci Species Based on Whole-Genome Sequencing.</title>
        <authorList>
            <person name="Naushad S."/>
            <person name="Barkema H.W."/>
            <person name="Luby C."/>
            <person name="Condas L.A."/>
            <person name="Nobrega D.B."/>
            <person name="Carson D.A."/>
            <person name="De Buck J."/>
        </authorList>
    </citation>
    <scope>NUCLEOTIDE SEQUENCE [LARGE SCALE GENOMIC DNA]</scope>
    <source>
        <strain evidence="3 4">SNUC 4143</strain>
    </source>
</reference>
<comment type="caution">
    <text evidence="3">The sequence shown here is derived from an EMBL/GenBank/DDBJ whole genome shotgun (WGS) entry which is preliminary data.</text>
</comment>
<dbReference type="Proteomes" id="UP000243350">
    <property type="component" value="Unassembled WGS sequence"/>
</dbReference>
<evidence type="ECO:0000313" key="3">
    <source>
        <dbReference type="EMBL" id="PTF16181.1"/>
    </source>
</evidence>
<keyword evidence="1" id="KW-0175">Coiled coil</keyword>
<keyword evidence="2" id="KW-0472">Membrane</keyword>
<evidence type="ECO:0000313" key="4">
    <source>
        <dbReference type="Proteomes" id="UP000243350"/>
    </source>
</evidence>